<reference evidence="2 3" key="1">
    <citation type="submission" date="2024-04" db="EMBL/GenBank/DDBJ databases">
        <authorList>
            <person name="Waldvogel A.-M."/>
            <person name="Schoenle A."/>
        </authorList>
    </citation>
    <scope>NUCLEOTIDE SEQUENCE [LARGE SCALE GENOMIC DNA]</scope>
</reference>
<dbReference type="Proteomes" id="UP001497482">
    <property type="component" value="Chromosome 17"/>
</dbReference>
<evidence type="ECO:0000313" key="3">
    <source>
        <dbReference type="Proteomes" id="UP001497482"/>
    </source>
</evidence>
<feature type="region of interest" description="Disordered" evidence="1">
    <location>
        <begin position="23"/>
        <end position="141"/>
    </location>
</feature>
<dbReference type="EMBL" id="OZ035839">
    <property type="protein sequence ID" value="CAL1586894.1"/>
    <property type="molecule type" value="Genomic_DNA"/>
</dbReference>
<sequence length="266" mass="29028">MEEQSRVLTRLDRSRSASCFFHFGKSSKRLQTHGEKKSPAAESSRCVKISLGVQQPRAPTATRSDGHALRRPRAPTATRSDDHALLQPRASTATRSDDHALLQPRAPTATRSDDHALLQPRASTATRSDDHALRRPRAPTATRSYGREKCLVRPLCSGKAAVKARAEQALMAGDDGECGPLDVTTNLVTHFQQKGDGHATVGSVRREGLMTRSTEPANLARQEHGDATSKYGNAELLSEEEERRRSPRGSGAKMECEMCLKADVAK</sequence>
<evidence type="ECO:0000256" key="1">
    <source>
        <dbReference type="SAM" id="MobiDB-lite"/>
    </source>
</evidence>
<name>A0AAV2KG23_KNICA</name>
<proteinExistence type="predicted"/>
<organism evidence="2 3">
    <name type="scientific">Knipowitschia caucasica</name>
    <name type="common">Caucasian dwarf goby</name>
    <name type="synonym">Pomatoschistus caucasicus</name>
    <dbReference type="NCBI Taxonomy" id="637954"/>
    <lineage>
        <taxon>Eukaryota</taxon>
        <taxon>Metazoa</taxon>
        <taxon>Chordata</taxon>
        <taxon>Craniata</taxon>
        <taxon>Vertebrata</taxon>
        <taxon>Euteleostomi</taxon>
        <taxon>Actinopterygii</taxon>
        <taxon>Neopterygii</taxon>
        <taxon>Teleostei</taxon>
        <taxon>Neoteleostei</taxon>
        <taxon>Acanthomorphata</taxon>
        <taxon>Gobiaria</taxon>
        <taxon>Gobiiformes</taxon>
        <taxon>Gobioidei</taxon>
        <taxon>Gobiidae</taxon>
        <taxon>Gobiinae</taxon>
        <taxon>Knipowitschia</taxon>
    </lineage>
</organism>
<keyword evidence="3" id="KW-1185">Reference proteome</keyword>
<protein>
    <submittedName>
        <fullName evidence="2">Uncharacterized protein</fullName>
    </submittedName>
</protein>
<gene>
    <name evidence="2" type="ORF">KC01_LOCUS16875</name>
</gene>
<accession>A0AAV2KG23</accession>
<dbReference type="AlphaFoldDB" id="A0AAV2KG23"/>
<evidence type="ECO:0000313" key="2">
    <source>
        <dbReference type="EMBL" id="CAL1586894.1"/>
    </source>
</evidence>
<feature type="region of interest" description="Disordered" evidence="1">
    <location>
        <begin position="215"/>
        <end position="255"/>
    </location>
</feature>